<dbReference type="PANTHER" id="PTHR42101:SF1">
    <property type="entry name" value="LOW TEMPERATURE REQUIREMENT A"/>
    <property type="match status" value="1"/>
</dbReference>
<feature type="transmembrane region" description="Helical" evidence="1">
    <location>
        <begin position="530"/>
        <end position="548"/>
    </location>
</feature>
<accession>A0A9P4XQD0</accession>
<name>A0A9P4XQD0_CRYP1</name>
<organism evidence="2 3">
    <name type="scientific">Cryphonectria parasitica (strain ATCC 38755 / EP155)</name>
    <dbReference type="NCBI Taxonomy" id="660469"/>
    <lineage>
        <taxon>Eukaryota</taxon>
        <taxon>Fungi</taxon>
        <taxon>Dikarya</taxon>
        <taxon>Ascomycota</taxon>
        <taxon>Pezizomycotina</taxon>
        <taxon>Sordariomycetes</taxon>
        <taxon>Sordariomycetidae</taxon>
        <taxon>Diaporthales</taxon>
        <taxon>Cryphonectriaceae</taxon>
        <taxon>Cryphonectria-Endothia species complex</taxon>
        <taxon>Cryphonectria</taxon>
    </lineage>
</organism>
<sequence length="576" mass="64999">MEVDAQGLRWIKSPIARRASVQEPLVEMNSDLPYPHQLFFDLFFAANLTLFSDVHQVSSKTKLLSYVEYFYILWFTWALVSLFDVRFVTDSVFERIARAGHLGVMIGLAVVASDFHPENQDERTFRTMSLCLAVSRLILAIQYATVIWHVRGYHRTKLPLAIMASIHLACAIIYIGLTFSFQGYNTLAYVAWYVLALVEGILNIGLSLAFDVLSFRDTHLLNRMVLLTFIILGEGVVVICHAVSSIVVNSNDWTSSTIGFVTAAVGNLYMIWMLYNDWQPAAHLPSIRQLTWALIHFPFHLALILFVGGSAQLIIWWKVTEVLNVLDVTFISEGAANSDTANTAVAVRSEVLHVVNQTAQKLFESFPPKKVWTYVDYNASITDLETLPLVFWGNLSNSVQSAEQANPNEWTRFERTISTLLYTMYNSLLATFEVDSMDEVEWNGNSTQFEYEVTELNDDRRSLVTIYTFVCAGITLILMTILWVICRTKPWFRFDVLRALINLLIGLGLAFVGFVGLNGQALDNFQSSPWTLPTLCLTLFIVMLFNSLPRNKEGHSNVFVSPGGDKKAEHATKSSS</sequence>
<feature type="transmembrane region" description="Helical" evidence="1">
    <location>
        <begin position="497"/>
        <end position="518"/>
    </location>
</feature>
<dbReference type="GeneID" id="63839022"/>
<evidence type="ECO:0000313" key="2">
    <source>
        <dbReference type="EMBL" id="KAF3759999.1"/>
    </source>
</evidence>
<feature type="transmembrane region" description="Helical" evidence="1">
    <location>
        <begin position="160"/>
        <end position="184"/>
    </location>
</feature>
<feature type="transmembrane region" description="Helical" evidence="1">
    <location>
        <begin position="190"/>
        <end position="213"/>
    </location>
</feature>
<dbReference type="Pfam" id="PF06772">
    <property type="entry name" value="LtrA"/>
    <property type="match status" value="1"/>
</dbReference>
<dbReference type="OrthoDB" id="3177213at2759"/>
<comment type="caution">
    <text evidence="2">The sequence shown here is derived from an EMBL/GenBank/DDBJ whole genome shotgun (WGS) entry which is preliminary data.</text>
</comment>
<reference evidence="2" key="1">
    <citation type="journal article" date="2020" name="Phytopathology">
        <title>Genome sequence of the chestnut blight fungus Cryphonectria parasitica EP155: A fundamental resource for an archetypical invasive plant pathogen.</title>
        <authorList>
            <person name="Crouch J.A."/>
            <person name="Dawe A."/>
            <person name="Aerts A."/>
            <person name="Barry K."/>
            <person name="Churchill A.C.L."/>
            <person name="Grimwood J."/>
            <person name="Hillman B."/>
            <person name="Milgroom M.G."/>
            <person name="Pangilinan J."/>
            <person name="Smith M."/>
            <person name="Salamov A."/>
            <person name="Schmutz J."/>
            <person name="Yadav J."/>
            <person name="Grigoriev I.V."/>
            <person name="Nuss D."/>
        </authorList>
    </citation>
    <scope>NUCLEOTIDE SEQUENCE</scope>
    <source>
        <strain evidence="2">EP155</strain>
    </source>
</reference>
<evidence type="ECO:0000313" key="3">
    <source>
        <dbReference type="Proteomes" id="UP000803844"/>
    </source>
</evidence>
<proteinExistence type="predicted"/>
<protein>
    <recommendedName>
        <fullName evidence="4">Low temperature requirement A</fullName>
    </recommendedName>
</protein>
<keyword evidence="3" id="KW-1185">Reference proteome</keyword>
<dbReference type="InterPro" id="IPR010640">
    <property type="entry name" value="Low_temperature_requirement_A"/>
</dbReference>
<feature type="transmembrane region" description="Helical" evidence="1">
    <location>
        <begin position="225"/>
        <end position="247"/>
    </location>
</feature>
<feature type="transmembrane region" description="Helical" evidence="1">
    <location>
        <begin position="464"/>
        <end position="485"/>
    </location>
</feature>
<dbReference type="EMBL" id="MU032354">
    <property type="protein sequence ID" value="KAF3759999.1"/>
    <property type="molecule type" value="Genomic_DNA"/>
</dbReference>
<evidence type="ECO:0000256" key="1">
    <source>
        <dbReference type="SAM" id="Phobius"/>
    </source>
</evidence>
<gene>
    <name evidence="2" type="ORF">M406DRAFT_343623</name>
</gene>
<dbReference type="AlphaFoldDB" id="A0A9P4XQD0"/>
<keyword evidence="1" id="KW-0472">Membrane</keyword>
<evidence type="ECO:0008006" key="4">
    <source>
        <dbReference type="Google" id="ProtNLM"/>
    </source>
</evidence>
<dbReference type="RefSeq" id="XP_040770978.1">
    <property type="nucleotide sequence ID" value="XM_040921893.1"/>
</dbReference>
<feature type="transmembrane region" description="Helical" evidence="1">
    <location>
        <begin position="293"/>
        <end position="317"/>
    </location>
</feature>
<keyword evidence="1" id="KW-1133">Transmembrane helix</keyword>
<feature type="transmembrane region" description="Helical" evidence="1">
    <location>
        <begin position="69"/>
        <end position="89"/>
    </location>
</feature>
<dbReference type="Proteomes" id="UP000803844">
    <property type="component" value="Unassembled WGS sequence"/>
</dbReference>
<feature type="transmembrane region" description="Helical" evidence="1">
    <location>
        <begin position="127"/>
        <end position="148"/>
    </location>
</feature>
<keyword evidence="1" id="KW-0812">Transmembrane</keyword>
<feature type="transmembrane region" description="Helical" evidence="1">
    <location>
        <begin position="253"/>
        <end position="272"/>
    </location>
</feature>
<dbReference type="PANTHER" id="PTHR42101">
    <property type="entry name" value="CHROMOSOME 16, WHOLE GENOME SHOTGUN SEQUENCE"/>
    <property type="match status" value="1"/>
</dbReference>